<sequence length="120" mass="13705">MFDLSVTHIIKGAKINRSYNALAMILGMDESFGQHEIFFGRLPPEDHTYRIEIFLPPALARPLPIERTLFKHPAIDPPSERLLALRRANAYILHLSWADDYIDTILSDMEDGIIREDGST</sequence>
<keyword evidence="2" id="KW-1185">Reference proteome</keyword>
<evidence type="ECO:0008006" key="3">
    <source>
        <dbReference type="Google" id="ProtNLM"/>
    </source>
</evidence>
<dbReference type="AlphaFoldDB" id="A0AA39XCS6"/>
<organism evidence="1 2">
    <name type="scientific">Immersiella caudata</name>
    <dbReference type="NCBI Taxonomy" id="314043"/>
    <lineage>
        <taxon>Eukaryota</taxon>
        <taxon>Fungi</taxon>
        <taxon>Dikarya</taxon>
        <taxon>Ascomycota</taxon>
        <taxon>Pezizomycotina</taxon>
        <taxon>Sordariomycetes</taxon>
        <taxon>Sordariomycetidae</taxon>
        <taxon>Sordariales</taxon>
        <taxon>Lasiosphaeriaceae</taxon>
        <taxon>Immersiella</taxon>
    </lineage>
</organism>
<gene>
    <name evidence="1" type="ORF">B0T14DRAFT_559350</name>
</gene>
<evidence type="ECO:0000313" key="2">
    <source>
        <dbReference type="Proteomes" id="UP001175000"/>
    </source>
</evidence>
<name>A0AA39XCS6_9PEZI</name>
<dbReference type="EMBL" id="JAULSU010000001">
    <property type="protein sequence ID" value="KAK0631561.1"/>
    <property type="molecule type" value="Genomic_DNA"/>
</dbReference>
<reference evidence="1" key="1">
    <citation type="submission" date="2023-06" db="EMBL/GenBank/DDBJ databases">
        <title>Genome-scale phylogeny and comparative genomics of the fungal order Sordariales.</title>
        <authorList>
            <consortium name="Lawrence Berkeley National Laboratory"/>
            <person name="Hensen N."/>
            <person name="Bonometti L."/>
            <person name="Westerberg I."/>
            <person name="Brannstrom I.O."/>
            <person name="Guillou S."/>
            <person name="Cros-Aarteil S."/>
            <person name="Calhoun S."/>
            <person name="Haridas S."/>
            <person name="Kuo A."/>
            <person name="Mondo S."/>
            <person name="Pangilinan J."/>
            <person name="Riley R."/>
            <person name="Labutti K."/>
            <person name="Andreopoulos B."/>
            <person name="Lipzen A."/>
            <person name="Chen C."/>
            <person name="Yanf M."/>
            <person name="Daum C."/>
            <person name="Ng V."/>
            <person name="Clum A."/>
            <person name="Steindorff A."/>
            <person name="Ohm R."/>
            <person name="Martin F."/>
            <person name="Silar P."/>
            <person name="Natvig D."/>
            <person name="Lalanne C."/>
            <person name="Gautier V."/>
            <person name="Ament-Velasquez S.L."/>
            <person name="Kruys A."/>
            <person name="Hutchinson M.I."/>
            <person name="Powell A.J."/>
            <person name="Barry K."/>
            <person name="Miller A.N."/>
            <person name="Grigoriev I.V."/>
            <person name="Debuchy R."/>
            <person name="Gladieux P."/>
            <person name="Thoren M.H."/>
            <person name="Johannesson H."/>
        </authorList>
    </citation>
    <scope>NUCLEOTIDE SEQUENCE</scope>
    <source>
        <strain evidence="1">CBS 606.72</strain>
    </source>
</reference>
<comment type="caution">
    <text evidence="1">The sequence shown here is derived from an EMBL/GenBank/DDBJ whole genome shotgun (WGS) entry which is preliminary data.</text>
</comment>
<proteinExistence type="predicted"/>
<evidence type="ECO:0000313" key="1">
    <source>
        <dbReference type="EMBL" id="KAK0631561.1"/>
    </source>
</evidence>
<protein>
    <recommendedName>
        <fullName evidence="3">HNH nuclease domain-containing protein</fullName>
    </recommendedName>
</protein>
<dbReference type="Proteomes" id="UP001175000">
    <property type="component" value="Unassembled WGS sequence"/>
</dbReference>
<accession>A0AA39XCS6</accession>